<dbReference type="InterPro" id="IPR000595">
    <property type="entry name" value="cNMP-bd_dom"/>
</dbReference>
<dbReference type="PANTHER" id="PTHR24567:SF74">
    <property type="entry name" value="HTH-TYPE TRANSCRIPTIONAL REGULATOR ARCR"/>
    <property type="match status" value="1"/>
</dbReference>
<dbReference type="Gene3D" id="2.60.120.10">
    <property type="entry name" value="Jelly Rolls"/>
    <property type="match status" value="1"/>
</dbReference>
<sequence>MADEAADFSQMVRGLGVVMRYRSGDVLFREGETPTYMYFVLSGEVEMSSRGKFIEKIDSGRAMGAISMIDQNPRSATATALVDTEVALIDQKKFRFMVEEVPNFVWYVMGLLVKRLRATNDAL</sequence>
<dbReference type="SUPFAM" id="SSF51206">
    <property type="entry name" value="cAMP-binding domain-like"/>
    <property type="match status" value="1"/>
</dbReference>
<dbReference type="Proteomes" id="UP000298588">
    <property type="component" value="Chromosome"/>
</dbReference>
<dbReference type="CDD" id="cd00038">
    <property type="entry name" value="CAP_ED"/>
    <property type="match status" value="1"/>
</dbReference>
<dbReference type="RefSeq" id="WP_137101386.1">
    <property type="nucleotide sequence ID" value="NZ_CP039865.1"/>
</dbReference>
<dbReference type="Pfam" id="PF00027">
    <property type="entry name" value="cNMP_binding"/>
    <property type="match status" value="1"/>
</dbReference>
<dbReference type="InterPro" id="IPR018490">
    <property type="entry name" value="cNMP-bd_dom_sf"/>
</dbReference>
<dbReference type="PROSITE" id="PS50042">
    <property type="entry name" value="CNMP_BINDING_3"/>
    <property type="match status" value="1"/>
</dbReference>
<dbReference type="AlphaFoldDB" id="A0A4D7QKC3"/>
<name>A0A4D7QKC3_9HYPH</name>
<dbReference type="KEGG" id="paqt:E8L99_21005"/>
<reference evidence="2 3" key="1">
    <citation type="submission" date="2019-04" db="EMBL/GenBank/DDBJ databases">
        <title>Phreatobacter aquaticus sp. nov.</title>
        <authorList>
            <person name="Choi A."/>
            <person name="Baek K."/>
        </authorList>
    </citation>
    <scope>NUCLEOTIDE SEQUENCE [LARGE SCALE GENOMIC DNA]</scope>
    <source>
        <strain evidence="2 3">NMCR1094</strain>
    </source>
</reference>
<organism evidence="2 3">
    <name type="scientific">Phreatobacter aquaticus</name>
    <dbReference type="NCBI Taxonomy" id="2570229"/>
    <lineage>
        <taxon>Bacteria</taxon>
        <taxon>Pseudomonadati</taxon>
        <taxon>Pseudomonadota</taxon>
        <taxon>Alphaproteobacteria</taxon>
        <taxon>Hyphomicrobiales</taxon>
        <taxon>Phreatobacteraceae</taxon>
        <taxon>Phreatobacter</taxon>
    </lineage>
</organism>
<proteinExistence type="predicted"/>
<dbReference type="GO" id="GO:0003700">
    <property type="term" value="F:DNA-binding transcription factor activity"/>
    <property type="evidence" value="ECO:0007669"/>
    <property type="project" value="TreeGrafter"/>
</dbReference>
<dbReference type="PANTHER" id="PTHR24567">
    <property type="entry name" value="CRP FAMILY TRANSCRIPTIONAL REGULATORY PROTEIN"/>
    <property type="match status" value="1"/>
</dbReference>
<dbReference type="EMBL" id="CP039865">
    <property type="protein sequence ID" value="QCK88058.1"/>
    <property type="molecule type" value="Genomic_DNA"/>
</dbReference>
<protein>
    <submittedName>
        <fullName evidence="2">Cyclic nucleotide-binding domain-containing protein</fullName>
    </submittedName>
</protein>
<evidence type="ECO:0000259" key="1">
    <source>
        <dbReference type="PROSITE" id="PS50042"/>
    </source>
</evidence>
<accession>A0A4D7QKC3</accession>
<dbReference type="InterPro" id="IPR050397">
    <property type="entry name" value="Env_Response_Regulators"/>
</dbReference>
<evidence type="ECO:0000313" key="3">
    <source>
        <dbReference type="Proteomes" id="UP000298588"/>
    </source>
</evidence>
<evidence type="ECO:0000313" key="2">
    <source>
        <dbReference type="EMBL" id="QCK88058.1"/>
    </source>
</evidence>
<feature type="domain" description="Cyclic nucleotide-binding" evidence="1">
    <location>
        <begin position="21"/>
        <end position="98"/>
    </location>
</feature>
<dbReference type="OrthoDB" id="9809206at2"/>
<keyword evidence="3" id="KW-1185">Reference proteome</keyword>
<dbReference type="InterPro" id="IPR014710">
    <property type="entry name" value="RmlC-like_jellyroll"/>
</dbReference>
<gene>
    <name evidence="2" type="ORF">E8L99_21005</name>
</gene>
<dbReference type="SMART" id="SM00100">
    <property type="entry name" value="cNMP"/>
    <property type="match status" value="1"/>
</dbReference>
<dbReference type="GO" id="GO:0005829">
    <property type="term" value="C:cytosol"/>
    <property type="evidence" value="ECO:0007669"/>
    <property type="project" value="TreeGrafter"/>
</dbReference>